<accession>A0A8D8FGY2</accession>
<proteinExistence type="predicted"/>
<evidence type="ECO:0000313" key="1">
    <source>
        <dbReference type="EMBL" id="CAG6469679.1"/>
    </source>
</evidence>
<dbReference type="AlphaFoldDB" id="A0A8D8FGY2"/>
<reference evidence="1" key="1">
    <citation type="submission" date="2021-05" db="EMBL/GenBank/DDBJ databases">
        <authorList>
            <person name="Alioto T."/>
            <person name="Alioto T."/>
            <person name="Gomez Garrido J."/>
        </authorList>
    </citation>
    <scope>NUCLEOTIDE SEQUENCE</scope>
</reference>
<sequence length="130" mass="15015">MGKLGRCLAYGAGEITCNDSISGKNEPTLCSVKRVIVGKSLKRNIVERILLEAESLVIGEEPVSAIYALWCRCEVHFIKQLCCLQEEKLNSRWYWCVRTDLRRNKTVMNQKQLCVQSVWKKVSYRERFAV</sequence>
<protein>
    <submittedName>
        <fullName evidence="1">(northern house mosquito) hypothetical protein</fullName>
    </submittedName>
</protein>
<dbReference type="EMBL" id="HBUE01063429">
    <property type="protein sequence ID" value="CAG6469679.1"/>
    <property type="molecule type" value="Transcribed_RNA"/>
</dbReference>
<name>A0A8D8FGY2_CULPI</name>
<organism evidence="1">
    <name type="scientific">Culex pipiens</name>
    <name type="common">House mosquito</name>
    <dbReference type="NCBI Taxonomy" id="7175"/>
    <lineage>
        <taxon>Eukaryota</taxon>
        <taxon>Metazoa</taxon>
        <taxon>Ecdysozoa</taxon>
        <taxon>Arthropoda</taxon>
        <taxon>Hexapoda</taxon>
        <taxon>Insecta</taxon>
        <taxon>Pterygota</taxon>
        <taxon>Neoptera</taxon>
        <taxon>Endopterygota</taxon>
        <taxon>Diptera</taxon>
        <taxon>Nematocera</taxon>
        <taxon>Culicoidea</taxon>
        <taxon>Culicidae</taxon>
        <taxon>Culicinae</taxon>
        <taxon>Culicini</taxon>
        <taxon>Culex</taxon>
        <taxon>Culex</taxon>
    </lineage>
</organism>